<dbReference type="OrthoDB" id="1645744at2"/>
<feature type="transmembrane region" description="Helical" evidence="1">
    <location>
        <begin position="15"/>
        <end position="44"/>
    </location>
</feature>
<reference evidence="3 5" key="2">
    <citation type="submission" date="2016-10" db="EMBL/GenBank/DDBJ databases">
        <authorList>
            <person name="Varghese N."/>
            <person name="Submissions S."/>
        </authorList>
    </citation>
    <scope>NUCLEOTIDE SEQUENCE [LARGE SCALE GENOMIC DNA]</scope>
    <source>
        <strain evidence="3 5">CGMCC 1.3889</strain>
    </source>
</reference>
<evidence type="ECO:0000313" key="2">
    <source>
        <dbReference type="EMBL" id="KRN82961.1"/>
    </source>
</evidence>
<keyword evidence="1" id="KW-1133">Transmembrane helix</keyword>
<dbReference type="RefSeq" id="WP_057805405.1">
    <property type="nucleotide sequence ID" value="NZ_BJYP01000002.1"/>
</dbReference>
<dbReference type="PATRIC" id="fig|319653.3.peg.1696"/>
<proteinExistence type="predicted"/>
<evidence type="ECO:0000313" key="4">
    <source>
        <dbReference type="Proteomes" id="UP000051749"/>
    </source>
</evidence>
<dbReference type="SUPFAM" id="SSF54001">
    <property type="entry name" value="Cysteine proteinases"/>
    <property type="match status" value="1"/>
</dbReference>
<comment type="caution">
    <text evidence="2">The sequence shown here is derived from an EMBL/GenBank/DDBJ whole genome shotgun (WGS) entry which is preliminary data.</text>
</comment>
<name>A0A0R2K077_9LACO</name>
<organism evidence="2 4">
    <name type="scientific">Pediococcus ethanolidurans</name>
    <dbReference type="NCBI Taxonomy" id="319653"/>
    <lineage>
        <taxon>Bacteria</taxon>
        <taxon>Bacillati</taxon>
        <taxon>Bacillota</taxon>
        <taxon>Bacilli</taxon>
        <taxon>Lactobacillales</taxon>
        <taxon>Lactobacillaceae</taxon>
        <taxon>Pediococcus</taxon>
    </lineage>
</organism>
<protein>
    <submittedName>
        <fullName evidence="2">Uncharacterized protein</fullName>
    </submittedName>
</protein>
<reference evidence="2 4" key="1">
    <citation type="journal article" date="2015" name="Genome Announc.">
        <title>Expanding the biotechnology potential of lactobacilli through comparative genomics of 213 strains and associated genera.</title>
        <authorList>
            <person name="Sun Z."/>
            <person name="Harris H.M."/>
            <person name="McCann A."/>
            <person name="Guo C."/>
            <person name="Argimon S."/>
            <person name="Zhang W."/>
            <person name="Yang X."/>
            <person name="Jeffery I.B."/>
            <person name="Cooney J.C."/>
            <person name="Kagawa T.F."/>
            <person name="Liu W."/>
            <person name="Song Y."/>
            <person name="Salvetti E."/>
            <person name="Wrobel A."/>
            <person name="Rasinkangas P."/>
            <person name="Parkhill J."/>
            <person name="Rea M.C."/>
            <person name="O'Sullivan O."/>
            <person name="Ritari J."/>
            <person name="Douillard F.P."/>
            <person name="Paul Ross R."/>
            <person name="Yang R."/>
            <person name="Briner A.E."/>
            <person name="Felis G.E."/>
            <person name="de Vos W.M."/>
            <person name="Barrangou R."/>
            <person name="Klaenhammer T.R."/>
            <person name="Caufield P.W."/>
            <person name="Cui Y."/>
            <person name="Zhang H."/>
            <person name="O'Toole P.W."/>
        </authorList>
    </citation>
    <scope>NUCLEOTIDE SEQUENCE [LARGE SCALE GENOMIC DNA]</scope>
    <source>
        <strain evidence="2 4">DSM 22301</strain>
    </source>
</reference>
<evidence type="ECO:0000313" key="3">
    <source>
        <dbReference type="EMBL" id="SER05633.1"/>
    </source>
</evidence>
<dbReference type="Proteomes" id="UP000051749">
    <property type="component" value="Unassembled WGS sequence"/>
</dbReference>
<accession>A0A0R2K077</accession>
<dbReference type="STRING" id="319653.SAMN04487973_101166"/>
<dbReference type="GeneID" id="76043052"/>
<dbReference type="AlphaFoldDB" id="A0A0R2K077"/>
<dbReference type="Gene3D" id="3.90.1720.10">
    <property type="entry name" value="endopeptidase domain like (from Nostoc punctiforme)"/>
    <property type="match status" value="1"/>
</dbReference>
<dbReference type="EMBL" id="FOGK01000001">
    <property type="protein sequence ID" value="SER05633.1"/>
    <property type="molecule type" value="Genomic_DNA"/>
</dbReference>
<feature type="transmembrane region" description="Helical" evidence="1">
    <location>
        <begin position="85"/>
        <end position="105"/>
    </location>
</feature>
<dbReference type="EMBL" id="JQBY01000005">
    <property type="protein sequence ID" value="KRN82961.1"/>
    <property type="molecule type" value="Genomic_DNA"/>
</dbReference>
<evidence type="ECO:0000256" key="1">
    <source>
        <dbReference type="SAM" id="Phobius"/>
    </source>
</evidence>
<evidence type="ECO:0000313" key="5">
    <source>
        <dbReference type="Proteomes" id="UP000182818"/>
    </source>
</evidence>
<keyword evidence="5" id="KW-1185">Reference proteome</keyword>
<dbReference type="Proteomes" id="UP000182818">
    <property type="component" value="Unassembled WGS sequence"/>
</dbReference>
<keyword evidence="1" id="KW-0812">Transmembrane</keyword>
<feature type="transmembrane region" description="Helical" evidence="1">
    <location>
        <begin position="60"/>
        <end position="79"/>
    </location>
</feature>
<keyword evidence="1" id="KW-0472">Membrane</keyword>
<sequence length="356" mass="40328">MRDLISDRKLINTALWIFLVGSVLFGNIPLFVITYLTVAVFMILRTTQSQLTRKVKRPMILTYVVLAIFQIIFVSVSFANQDANIFAKLLSRIIAAASVLLPLAVESNIIIRKRADFYLPSVKELATISFEQLRNNKTAITDSLQGLGKIKSTLSSDNLKETFEDLHRHSSTKYINNGSLTDEYFQLANQTLDDPFIYLVISNTGSSASEIISLFTQKQYNHASLSFDADLKTIVSYNGGEKVYPPGLNAEMVEAFHKKDDASVLVYQLATTRAQKKIIIDKIKEINETGSAYNLLGLVTKHSLRPNIMFCSQFVYSMLKLAHVDYFDKPAGDVRPTDFIELDYYKKLEFCYEIKF</sequence>
<gene>
    <name evidence="2" type="ORF">IV87_GL001668</name>
    <name evidence="3" type="ORF">SAMN04487973_101166</name>
</gene>
<dbReference type="InterPro" id="IPR038765">
    <property type="entry name" value="Papain-like_cys_pep_sf"/>
</dbReference>